<evidence type="ECO:0000313" key="2">
    <source>
        <dbReference type="EMBL" id="KYO51476.1"/>
    </source>
</evidence>
<proteinExistence type="predicted"/>
<dbReference type="GeneID" id="97242432"/>
<feature type="domain" description="GH64" evidence="1">
    <location>
        <begin position="1"/>
        <end position="340"/>
    </location>
</feature>
<evidence type="ECO:0000313" key="3">
    <source>
        <dbReference type="Proteomes" id="UP000075787"/>
    </source>
</evidence>
<dbReference type="RefSeq" id="WP_062766147.1">
    <property type="nucleotide sequence ID" value="NZ_CP121045.1"/>
</dbReference>
<dbReference type="PROSITE" id="PS52006">
    <property type="entry name" value="GH64"/>
    <property type="match status" value="1"/>
</dbReference>
<dbReference type="InterPro" id="IPR032477">
    <property type="entry name" value="Glyco_hydro_64"/>
</dbReference>
<reference evidence="2 3" key="1">
    <citation type="submission" date="2015-12" db="EMBL/GenBank/DDBJ databases">
        <title>Genome sequence of Tistrella mobilis MCCC 1A02139.</title>
        <authorList>
            <person name="Lu L."/>
            <person name="Lai Q."/>
            <person name="Shao Z."/>
            <person name="Qian P."/>
        </authorList>
    </citation>
    <scope>NUCLEOTIDE SEQUENCE [LARGE SCALE GENOMIC DNA]</scope>
    <source>
        <strain evidence="2 3">MCCC 1A02139</strain>
    </source>
</reference>
<name>A0A161R1V1_9PROT</name>
<protein>
    <recommendedName>
        <fullName evidence="1">GH64 domain-containing protein</fullName>
    </recommendedName>
</protein>
<dbReference type="OrthoDB" id="8578402at2"/>
<dbReference type="AlphaFoldDB" id="A0A161R1V1"/>
<dbReference type="Proteomes" id="UP000075787">
    <property type="component" value="Unassembled WGS sequence"/>
</dbReference>
<organism evidence="2 3">
    <name type="scientific">Tistrella mobilis</name>
    <dbReference type="NCBI Taxonomy" id="171437"/>
    <lineage>
        <taxon>Bacteria</taxon>
        <taxon>Pseudomonadati</taxon>
        <taxon>Pseudomonadota</taxon>
        <taxon>Alphaproteobacteria</taxon>
        <taxon>Geminicoccales</taxon>
        <taxon>Geminicoccaceae</taxon>
        <taxon>Tistrella</taxon>
    </lineage>
</organism>
<dbReference type="EMBL" id="LPZR01000172">
    <property type="protein sequence ID" value="KYO51476.1"/>
    <property type="molecule type" value="Genomic_DNA"/>
</dbReference>
<sequence>MASITLTVTNNSGTPDKDVYLGFWGSSLSATINGAAMTAQTWYALSTITSFTIEDTTSGRIYVAYSATSCTIDPNASILTGNDDIFDKFELTFDGTPTGCADLTAIDFWSIPMSLEASFQGTSTGSLAGLTGSTTAADVYTTLAALSDPVQSTPAAKAVIAAFAADGNPLPAGVSQQLLNPASGVVTDGSGNFVRIIGPNSYPPFGSPSTDALPGLPATPYDTFLSYYDALIETFGPKTTAPVPGFTSLGGGTIALIKGNFAGNDQETGPTYEAQTYDLTASIDAAGTITLSGSTGQFSTVTITIDRWNLLNPAASYGASPAFSLNGGALQTPGNDVWGWVLGDLFAGLNIGAIGSAVTVQGSGGTIAVGDMASSDWFSTLPGQGLLFAALWPTGITNHWNQWAAALNPCSQAYNFAFAERFSAPQLNLNPASVDTLTVTLLDRTVTSG</sequence>
<evidence type="ECO:0000259" key="1">
    <source>
        <dbReference type="PROSITE" id="PS52006"/>
    </source>
</evidence>
<dbReference type="InterPro" id="IPR037176">
    <property type="entry name" value="Osmotin/thaumatin-like_sf"/>
</dbReference>
<accession>A0A161R1V1</accession>
<comment type="caution">
    <text evidence="2">The sequence shown here is derived from an EMBL/GenBank/DDBJ whole genome shotgun (WGS) entry which is preliminary data.</text>
</comment>
<dbReference type="Gene3D" id="2.60.110.10">
    <property type="entry name" value="Thaumatin"/>
    <property type="match status" value="1"/>
</dbReference>
<gene>
    <name evidence="2" type="ORF">AUP44_08760</name>
</gene>